<comment type="caution">
    <text evidence="1">The sequence shown here is derived from an EMBL/GenBank/DDBJ whole genome shotgun (WGS) entry which is preliminary data.</text>
</comment>
<evidence type="ECO:0000313" key="1">
    <source>
        <dbReference type="EMBL" id="MDQ0161676.1"/>
    </source>
</evidence>
<keyword evidence="2" id="KW-1185">Reference proteome</keyword>
<dbReference type="Pfam" id="PF13046">
    <property type="entry name" value="DUF3906"/>
    <property type="match status" value="1"/>
</dbReference>
<accession>A0ABT9VL23</accession>
<dbReference type="InterPro" id="IPR024998">
    <property type="entry name" value="DUF3906"/>
</dbReference>
<dbReference type="EMBL" id="JAUSTR010000001">
    <property type="protein sequence ID" value="MDQ0161676.1"/>
    <property type="molecule type" value="Genomic_DNA"/>
</dbReference>
<protein>
    <recommendedName>
        <fullName evidence="3">DUF3906 family protein</fullName>
    </recommendedName>
</protein>
<proteinExistence type="predicted"/>
<evidence type="ECO:0008006" key="3">
    <source>
        <dbReference type="Google" id="ProtNLM"/>
    </source>
</evidence>
<reference evidence="1 2" key="1">
    <citation type="submission" date="2023-07" db="EMBL/GenBank/DDBJ databases">
        <title>Genomic Encyclopedia of Type Strains, Phase IV (KMG-IV): sequencing the most valuable type-strain genomes for metagenomic binning, comparative biology and taxonomic classification.</title>
        <authorList>
            <person name="Goeker M."/>
        </authorList>
    </citation>
    <scope>NUCLEOTIDE SEQUENCE [LARGE SCALE GENOMIC DNA]</scope>
    <source>
        <strain evidence="1 2">DSM 19092</strain>
    </source>
</reference>
<organism evidence="1 2">
    <name type="scientific">Aeribacillus alveayuensis</name>
    <dbReference type="NCBI Taxonomy" id="279215"/>
    <lineage>
        <taxon>Bacteria</taxon>
        <taxon>Bacillati</taxon>
        <taxon>Bacillota</taxon>
        <taxon>Bacilli</taxon>
        <taxon>Bacillales</taxon>
        <taxon>Bacillaceae</taxon>
        <taxon>Aeribacillus</taxon>
    </lineage>
</organism>
<sequence length="69" mass="8254">MNLYRFIVQTNERMIPVIVAANHDEKAFEQVEIELEKHFLKMPKIENITLHEKKKFQNRAGFVIDIQDL</sequence>
<evidence type="ECO:0000313" key="2">
    <source>
        <dbReference type="Proteomes" id="UP001225646"/>
    </source>
</evidence>
<name>A0ABT9VL23_9BACI</name>
<dbReference type="RefSeq" id="WP_044895537.1">
    <property type="nucleotide sequence ID" value="NZ_JAUSTR010000001.1"/>
</dbReference>
<gene>
    <name evidence="1" type="ORF">J2S06_000746</name>
</gene>
<dbReference type="Proteomes" id="UP001225646">
    <property type="component" value="Unassembled WGS sequence"/>
</dbReference>